<dbReference type="InterPro" id="IPR036291">
    <property type="entry name" value="NAD(P)-bd_dom_sf"/>
</dbReference>
<organism evidence="4 5">
    <name type="scientific">Trichoderma longibrachiatum ATCC 18648</name>
    <dbReference type="NCBI Taxonomy" id="983965"/>
    <lineage>
        <taxon>Eukaryota</taxon>
        <taxon>Fungi</taxon>
        <taxon>Dikarya</taxon>
        <taxon>Ascomycota</taxon>
        <taxon>Pezizomycotina</taxon>
        <taxon>Sordariomycetes</taxon>
        <taxon>Hypocreomycetidae</taxon>
        <taxon>Hypocreales</taxon>
        <taxon>Hypocreaceae</taxon>
        <taxon>Trichoderma</taxon>
    </lineage>
</organism>
<evidence type="ECO:0000256" key="3">
    <source>
        <dbReference type="RuleBase" id="RU000363"/>
    </source>
</evidence>
<dbReference type="PANTHER" id="PTHR43976:SF16">
    <property type="entry name" value="SHORT-CHAIN DEHYDROGENASE_REDUCTASE FAMILY PROTEIN"/>
    <property type="match status" value="1"/>
</dbReference>
<dbReference type="AlphaFoldDB" id="A0A2T4BVL0"/>
<dbReference type="OrthoDB" id="1274115at2759"/>
<keyword evidence="5" id="KW-1185">Reference proteome</keyword>
<dbReference type="PRINTS" id="PR00081">
    <property type="entry name" value="GDHRDH"/>
</dbReference>
<dbReference type="Proteomes" id="UP000240760">
    <property type="component" value="Unassembled WGS sequence"/>
</dbReference>
<dbReference type="InterPro" id="IPR051911">
    <property type="entry name" value="SDR_oxidoreductase"/>
</dbReference>
<dbReference type="Pfam" id="PF00106">
    <property type="entry name" value="adh_short"/>
    <property type="match status" value="1"/>
</dbReference>
<dbReference type="Gene3D" id="3.40.50.720">
    <property type="entry name" value="NAD(P)-binding Rossmann-like Domain"/>
    <property type="match status" value="1"/>
</dbReference>
<sequence length="302" mass="32044">MPPVWFITAASSGFGRAIALSALRRGHTVVATARDPSRIADLAAAGAHTLPYDVTSPPTVAKDLAERVFAQHGRVDYLVNAAGYILEGSIEEVSPEEVLASFDTNVFGAMRTIQAFLPYMREQPLINNAEEEAGGGGVKRGVVATFGSLGSWRGSPSAGVYAMTKWACSALAETLALELAPFRIGATVIEPGYFRTGFLNPSARVSSKARLGAYEDEGTPTGRARRGLAATDGRQLGDVDKGAEVVVDVLTGTGVAKGRELPVRVVLGSDAEGVVRNKIAETERILDEWREVIRSTDSPLEE</sequence>
<comment type="similarity">
    <text evidence="1 3">Belongs to the short-chain dehydrogenases/reductases (SDR) family.</text>
</comment>
<proteinExistence type="inferred from homology"/>
<evidence type="ECO:0000313" key="4">
    <source>
        <dbReference type="EMBL" id="PTB73335.1"/>
    </source>
</evidence>
<dbReference type="SUPFAM" id="SSF51735">
    <property type="entry name" value="NAD(P)-binding Rossmann-fold domains"/>
    <property type="match status" value="1"/>
</dbReference>
<reference evidence="4 5" key="1">
    <citation type="submission" date="2016-07" db="EMBL/GenBank/DDBJ databases">
        <title>Multiple horizontal gene transfer events from other fungi enriched the ability of initially mycotrophic Trichoderma (Ascomycota) to feed on dead plant biomass.</title>
        <authorList>
            <consortium name="DOE Joint Genome Institute"/>
            <person name="Aerts A."/>
            <person name="Atanasova L."/>
            <person name="Chenthamara K."/>
            <person name="Zhang J."/>
            <person name="Grujic M."/>
            <person name="Henrissat B."/>
            <person name="Kuo A."/>
            <person name="Salamov A."/>
            <person name="Lipzen A."/>
            <person name="Labutti K."/>
            <person name="Barry K."/>
            <person name="Miao Y."/>
            <person name="Rahimi M.J."/>
            <person name="Shen Q."/>
            <person name="Grigoriev I.V."/>
            <person name="Kubicek C.P."/>
            <person name="Druzhinina I.S."/>
        </authorList>
    </citation>
    <scope>NUCLEOTIDE SEQUENCE [LARGE SCALE GENOMIC DNA]</scope>
    <source>
        <strain evidence="4 5">ATCC 18648</strain>
    </source>
</reference>
<dbReference type="EMBL" id="KZ679138">
    <property type="protein sequence ID" value="PTB73335.1"/>
    <property type="molecule type" value="Genomic_DNA"/>
</dbReference>
<gene>
    <name evidence="4" type="ORF">M440DRAFT_1339467</name>
</gene>
<dbReference type="STRING" id="983965.A0A2T4BVL0"/>
<dbReference type="PANTHER" id="PTHR43976">
    <property type="entry name" value="SHORT CHAIN DEHYDROGENASE"/>
    <property type="match status" value="1"/>
</dbReference>
<dbReference type="GO" id="GO:0016491">
    <property type="term" value="F:oxidoreductase activity"/>
    <property type="evidence" value="ECO:0007669"/>
    <property type="project" value="UniProtKB-KW"/>
</dbReference>
<evidence type="ECO:0000256" key="1">
    <source>
        <dbReference type="ARBA" id="ARBA00006484"/>
    </source>
</evidence>
<keyword evidence="2" id="KW-0560">Oxidoreductase</keyword>
<dbReference type="InterPro" id="IPR002347">
    <property type="entry name" value="SDR_fam"/>
</dbReference>
<name>A0A2T4BVL0_TRILO</name>
<protein>
    <submittedName>
        <fullName evidence="4">NAD(P)-binding protein</fullName>
    </submittedName>
</protein>
<evidence type="ECO:0000313" key="5">
    <source>
        <dbReference type="Proteomes" id="UP000240760"/>
    </source>
</evidence>
<dbReference type="PRINTS" id="PR00080">
    <property type="entry name" value="SDRFAMILY"/>
</dbReference>
<dbReference type="CDD" id="cd05374">
    <property type="entry name" value="17beta-HSD-like_SDR_c"/>
    <property type="match status" value="1"/>
</dbReference>
<evidence type="ECO:0000256" key="2">
    <source>
        <dbReference type="ARBA" id="ARBA00023002"/>
    </source>
</evidence>
<accession>A0A2T4BVL0</accession>